<dbReference type="Proteomes" id="UP000054097">
    <property type="component" value="Unassembled WGS sequence"/>
</dbReference>
<dbReference type="EMBL" id="KN824300">
    <property type="protein sequence ID" value="KIM27184.1"/>
    <property type="molecule type" value="Genomic_DNA"/>
</dbReference>
<keyword evidence="1" id="KW-1133">Transmembrane helix</keyword>
<proteinExistence type="predicted"/>
<evidence type="ECO:0000313" key="3">
    <source>
        <dbReference type="Proteomes" id="UP000054097"/>
    </source>
</evidence>
<organism evidence="2 3">
    <name type="scientific">Serendipita vermifera MAFF 305830</name>
    <dbReference type="NCBI Taxonomy" id="933852"/>
    <lineage>
        <taxon>Eukaryota</taxon>
        <taxon>Fungi</taxon>
        <taxon>Dikarya</taxon>
        <taxon>Basidiomycota</taxon>
        <taxon>Agaricomycotina</taxon>
        <taxon>Agaricomycetes</taxon>
        <taxon>Sebacinales</taxon>
        <taxon>Serendipitaceae</taxon>
        <taxon>Serendipita</taxon>
    </lineage>
</organism>
<evidence type="ECO:0000256" key="1">
    <source>
        <dbReference type="SAM" id="Phobius"/>
    </source>
</evidence>
<keyword evidence="1" id="KW-0812">Transmembrane</keyword>
<feature type="transmembrane region" description="Helical" evidence="1">
    <location>
        <begin position="157"/>
        <end position="174"/>
    </location>
</feature>
<sequence length="177" mass="18786">MFIGGLLGVSMGYLVPTVVSRGYSGSCQSSIAVSSDSFSFSSPDVLGRFALGASGRRSVSRVSCSTSFHFLFFGLVDWPGKRDFAPHGSTPLPPTSCFSHGQSFAGPLCASDRHVKHVCGQYAFILLGPSYASNVLGSCLGVIVMASSLFRNMSSTVTWFGCLVVGVSVIRPTWMLY</sequence>
<reference evidence="2 3" key="1">
    <citation type="submission" date="2014-04" db="EMBL/GenBank/DDBJ databases">
        <authorList>
            <consortium name="DOE Joint Genome Institute"/>
            <person name="Kuo A."/>
            <person name="Zuccaro A."/>
            <person name="Kohler A."/>
            <person name="Nagy L.G."/>
            <person name="Floudas D."/>
            <person name="Copeland A."/>
            <person name="Barry K.W."/>
            <person name="Cichocki N."/>
            <person name="Veneault-Fourrey C."/>
            <person name="LaButti K."/>
            <person name="Lindquist E.A."/>
            <person name="Lipzen A."/>
            <person name="Lundell T."/>
            <person name="Morin E."/>
            <person name="Murat C."/>
            <person name="Sun H."/>
            <person name="Tunlid A."/>
            <person name="Henrissat B."/>
            <person name="Grigoriev I.V."/>
            <person name="Hibbett D.S."/>
            <person name="Martin F."/>
            <person name="Nordberg H.P."/>
            <person name="Cantor M.N."/>
            <person name="Hua S.X."/>
        </authorList>
    </citation>
    <scope>NUCLEOTIDE SEQUENCE [LARGE SCALE GENOMIC DNA]</scope>
    <source>
        <strain evidence="2 3">MAFF 305830</strain>
    </source>
</reference>
<name>A0A0C3B4T1_SERVB</name>
<keyword evidence="3" id="KW-1185">Reference proteome</keyword>
<reference evidence="3" key="2">
    <citation type="submission" date="2015-01" db="EMBL/GenBank/DDBJ databases">
        <title>Evolutionary Origins and Diversification of the Mycorrhizal Mutualists.</title>
        <authorList>
            <consortium name="DOE Joint Genome Institute"/>
            <consortium name="Mycorrhizal Genomics Consortium"/>
            <person name="Kohler A."/>
            <person name="Kuo A."/>
            <person name="Nagy L.G."/>
            <person name="Floudas D."/>
            <person name="Copeland A."/>
            <person name="Barry K.W."/>
            <person name="Cichocki N."/>
            <person name="Veneault-Fourrey C."/>
            <person name="LaButti K."/>
            <person name="Lindquist E.A."/>
            <person name="Lipzen A."/>
            <person name="Lundell T."/>
            <person name="Morin E."/>
            <person name="Murat C."/>
            <person name="Riley R."/>
            <person name="Ohm R."/>
            <person name="Sun H."/>
            <person name="Tunlid A."/>
            <person name="Henrissat B."/>
            <person name="Grigoriev I.V."/>
            <person name="Hibbett D.S."/>
            <person name="Martin F."/>
        </authorList>
    </citation>
    <scope>NUCLEOTIDE SEQUENCE [LARGE SCALE GENOMIC DNA]</scope>
    <source>
        <strain evidence="3">MAFF 305830</strain>
    </source>
</reference>
<dbReference type="AlphaFoldDB" id="A0A0C3B4T1"/>
<evidence type="ECO:0000313" key="2">
    <source>
        <dbReference type="EMBL" id="KIM27184.1"/>
    </source>
</evidence>
<feature type="transmembrane region" description="Helical" evidence="1">
    <location>
        <begin position="122"/>
        <end position="145"/>
    </location>
</feature>
<keyword evidence="1" id="KW-0472">Membrane</keyword>
<protein>
    <submittedName>
        <fullName evidence="2">Uncharacterized protein</fullName>
    </submittedName>
</protein>
<accession>A0A0C3B4T1</accession>
<dbReference type="HOGENOM" id="CLU_1518756_0_0_1"/>
<gene>
    <name evidence="2" type="ORF">M408DRAFT_170618</name>
</gene>